<proteinExistence type="predicted"/>
<protein>
    <submittedName>
        <fullName evidence="1">Uncharacterized protein</fullName>
    </submittedName>
</protein>
<accession>A0A6C0ANG8</accession>
<reference evidence="1" key="1">
    <citation type="journal article" date="2020" name="Nature">
        <title>Giant virus diversity and host interactions through global metagenomics.</title>
        <authorList>
            <person name="Schulz F."/>
            <person name="Roux S."/>
            <person name="Paez-Espino D."/>
            <person name="Jungbluth S."/>
            <person name="Walsh D.A."/>
            <person name="Denef V.J."/>
            <person name="McMahon K.D."/>
            <person name="Konstantinidis K.T."/>
            <person name="Eloe-Fadrosh E.A."/>
            <person name="Kyrpides N.C."/>
            <person name="Woyke T."/>
        </authorList>
    </citation>
    <scope>NUCLEOTIDE SEQUENCE</scope>
    <source>
        <strain evidence="1">GVMAG-S-1101161-73</strain>
    </source>
</reference>
<sequence length="322" mass="36813">MEGSGYKELNVNLDFLDKLANEDTGAKNKKIYEAFSGISFLILEARAGQFKRGWASSLKDHYNDQLFNSRDCRVLEEVTQTYFKPIFQGTIGISQVYSDKRFSEVDDYFNELAQMVKGVSREFGTFRFFHERGIDFKGLAIPLQSGQCKNIKVPLGPRAAPVTIGLVIEAIRIIFQISPQNAETTRGINLFLLGLIDILKGDWKQGIVCVSEFFQTAPLVGRLIEKVILKILEFIAPELQEFLEGCEFKDLLTAFFLWGFTNFSPDSEQHVFKKYMNIHDYCSLSQDNIKIIETNFNDHLDNMHVIKLFLNLMSSRKTPVTI</sequence>
<organism evidence="1">
    <name type="scientific">viral metagenome</name>
    <dbReference type="NCBI Taxonomy" id="1070528"/>
    <lineage>
        <taxon>unclassified sequences</taxon>
        <taxon>metagenomes</taxon>
        <taxon>organismal metagenomes</taxon>
    </lineage>
</organism>
<evidence type="ECO:0000313" key="1">
    <source>
        <dbReference type="EMBL" id="QHS81302.1"/>
    </source>
</evidence>
<name>A0A6C0ANG8_9ZZZZ</name>
<dbReference type="AlphaFoldDB" id="A0A6C0ANG8"/>
<dbReference type="EMBL" id="MN740733">
    <property type="protein sequence ID" value="QHS81302.1"/>
    <property type="molecule type" value="Genomic_DNA"/>
</dbReference>